<keyword evidence="2" id="KW-1185">Reference proteome</keyword>
<comment type="caution">
    <text evidence="1">The sequence shown here is derived from an EMBL/GenBank/DDBJ whole genome shotgun (WGS) entry which is preliminary data.</text>
</comment>
<dbReference type="Proteomes" id="UP001183619">
    <property type="component" value="Unassembled WGS sequence"/>
</dbReference>
<reference evidence="1 2" key="1">
    <citation type="submission" date="2023-07" db="EMBL/GenBank/DDBJ databases">
        <title>Sequencing the genomes of 1000 actinobacteria strains.</title>
        <authorList>
            <person name="Klenk H.-P."/>
        </authorList>
    </citation>
    <scope>NUCLEOTIDE SEQUENCE [LARGE SCALE GENOMIC DNA]</scope>
    <source>
        <strain evidence="1 2">DSM 44508</strain>
    </source>
</reference>
<dbReference type="Gene3D" id="3.40.630.30">
    <property type="match status" value="1"/>
</dbReference>
<dbReference type="EMBL" id="JAVDYF010000001">
    <property type="protein sequence ID" value="MDR7354211.1"/>
    <property type="molecule type" value="Genomic_DNA"/>
</dbReference>
<proteinExistence type="predicted"/>
<accession>A0ABU2B6G3</accession>
<gene>
    <name evidence="1" type="ORF">J2S37_000749</name>
</gene>
<evidence type="ECO:0000313" key="1">
    <source>
        <dbReference type="EMBL" id="MDR7354211.1"/>
    </source>
</evidence>
<dbReference type="RefSeq" id="WP_277104409.1">
    <property type="nucleotide sequence ID" value="NZ_BAAAJS010000006.1"/>
</dbReference>
<name>A0ABU2B6G3_9CORY</name>
<evidence type="ECO:0000313" key="2">
    <source>
        <dbReference type="Proteomes" id="UP001183619"/>
    </source>
</evidence>
<sequence>MNFLPIELSPLRHTYPYGKNDLELTFGSAAEMRADVEQIFSTHPECKRIVVAVNEGDLDAIRECERAGLRYVLDVQLRDGKDLSLMVAEQGWVTEVNEEIEGLSLS</sequence>
<organism evidence="1 2">
    <name type="scientific">Corynebacterium felinum</name>
    <dbReference type="NCBI Taxonomy" id="131318"/>
    <lineage>
        <taxon>Bacteria</taxon>
        <taxon>Bacillati</taxon>
        <taxon>Actinomycetota</taxon>
        <taxon>Actinomycetes</taxon>
        <taxon>Mycobacteriales</taxon>
        <taxon>Corynebacteriaceae</taxon>
        <taxon>Corynebacterium</taxon>
    </lineage>
</organism>
<protein>
    <submittedName>
        <fullName evidence="1">Uncharacterized protein</fullName>
    </submittedName>
</protein>